<sequence>MKELNSEQPNGIENIQIIFRAESDTVIRRYNAPTADKIGVLIAGGDKAEDTGHHCINELLQHYDPLDYVLMFPTGELGWINFRHLLINIGIIEKETRVL</sequence>
<accession>A0A0C9N864</accession>
<name>A0A0C9N864_9FUNG</name>
<keyword evidence="2" id="KW-1185">Reference proteome</keyword>
<dbReference type="EMBL" id="DF836694">
    <property type="protein sequence ID" value="GAN10813.1"/>
    <property type="molecule type" value="Genomic_DNA"/>
</dbReference>
<proteinExistence type="predicted"/>
<organism evidence="1">
    <name type="scientific">Mucor ambiguus</name>
    <dbReference type="NCBI Taxonomy" id="91626"/>
    <lineage>
        <taxon>Eukaryota</taxon>
        <taxon>Fungi</taxon>
        <taxon>Fungi incertae sedis</taxon>
        <taxon>Mucoromycota</taxon>
        <taxon>Mucoromycotina</taxon>
        <taxon>Mucoromycetes</taxon>
        <taxon>Mucorales</taxon>
        <taxon>Mucorineae</taxon>
        <taxon>Mucoraceae</taxon>
        <taxon>Mucor</taxon>
    </lineage>
</organism>
<evidence type="ECO:0000313" key="2">
    <source>
        <dbReference type="Proteomes" id="UP000053815"/>
    </source>
</evidence>
<protein>
    <submittedName>
        <fullName evidence="1">Uncharacterized protein</fullName>
    </submittedName>
</protein>
<evidence type="ECO:0000313" key="1">
    <source>
        <dbReference type="EMBL" id="GAN10813.1"/>
    </source>
</evidence>
<dbReference type="Proteomes" id="UP000053815">
    <property type="component" value="Unassembled WGS sequence"/>
</dbReference>
<dbReference type="AlphaFoldDB" id="A0A0C9N864"/>
<dbReference type="OrthoDB" id="2447509at2759"/>
<gene>
    <name evidence="1" type="ORF">MAM1_0405d10363</name>
</gene>
<reference evidence="1" key="1">
    <citation type="submission" date="2014-09" db="EMBL/GenBank/DDBJ databases">
        <title>Draft genome sequence of an oleaginous Mucoromycotina fungus Mucor ambiguus NBRC6742.</title>
        <authorList>
            <person name="Takeda I."/>
            <person name="Yamane N."/>
            <person name="Morita T."/>
            <person name="Tamano K."/>
            <person name="Machida M."/>
            <person name="Baker S."/>
            <person name="Koike H."/>
        </authorList>
    </citation>
    <scope>NUCLEOTIDE SEQUENCE</scope>
    <source>
        <strain evidence="1">NBRC 6742</strain>
    </source>
</reference>